<comment type="caution">
    <text evidence="7">The sequence shown here is derived from an EMBL/GenBank/DDBJ whole genome shotgun (WGS) entry which is preliminary data.</text>
</comment>
<dbReference type="InterPro" id="IPR009080">
    <property type="entry name" value="tRNAsynth_Ia_anticodon-bd"/>
</dbReference>
<dbReference type="SUPFAM" id="SSF47323">
    <property type="entry name" value="Anticodon-binding domain of a subclass of class I aminoacyl-tRNA synthetases"/>
    <property type="match status" value="1"/>
</dbReference>
<keyword evidence="4" id="KW-0472">Membrane</keyword>
<keyword evidence="1" id="KW-0436">Ligase</keyword>
<keyword evidence="4" id="KW-0812">Transmembrane</keyword>
<dbReference type="GO" id="GO:0006418">
    <property type="term" value="P:tRNA aminoacylation for protein translation"/>
    <property type="evidence" value="ECO:0007669"/>
    <property type="project" value="InterPro"/>
</dbReference>
<gene>
    <name evidence="7" type="ORF">J2S42_003112</name>
</gene>
<dbReference type="InterPro" id="IPR057798">
    <property type="entry name" value="PH_YqeB"/>
</dbReference>
<dbReference type="GO" id="GO:0005524">
    <property type="term" value="F:ATP binding"/>
    <property type="evidence" value="ECO:0007669"/>
    <property type="project" value="UniProtKB-KW"/>
</dbReference>
<evidence type="ECO:0000256" key="4">
    <source>
        <dbReference type="SAM" id="Phobius"/>
    </source>
</evidence>
<dbReference type="InterPro" id="IPR056411">
    <property type="entry name" value="CysS_C"/>
</dbReference>
<organism evidence="7 8">
    <name type="scientific">Catenuloplanes indicus</name>
    <dbReference type="NCBI Taxonomy" id="137267"/>
    <lineage>
        <taxon>Bacteria</taxon>
        <taxon>Bacillati</taxon>
        <taxon>Actinomycetota</taxon>
        <taxon>Actinomycetes</taxon>
        <taxon>Micromonosporales</taxon>
        <taxon>Micromonosporaceae</taxon>
        <taxon>Catenuloplanes</taxon>
    </lineage>
</organism>
<evidence type="ECO:0000256" key="1">
    <source>
        <dbReference type="ARBA" id="ARBA00022598"/>
    </source>
</evidence>
<dbReference type="Gene3D" id="1.20.120.1910">
    <property type="entry name" value="Cysteine-tRNA ligase, C-terminal anti-codon recognition domain"/>
    <property type="match status" value="1"/>
</dbReference>
<evidence type="ECO:0000259" key="5">
    <source>
        <dbReference type="Pfam" id="PF23493"/>
    </source>
</evidence>
<evidence type="ECO:0000256" key="3">
    <source>
        <dbReference type="ARBA" id="ARBA00022840"/>
    </source>
</evidence>
<keyword evidence="4" id="KW-1133">Transmembrane helix</keyword>
<evidence type="ECO:0000313" key="8">
    <source>
        <dbReference type="Proteomes" id="UP001240236"/>
    </source>
</evidence>
<dbReference type="EMBL" id="JAUSUZ010000001">
    <property type="protein sequence ID" value="MDQ0366443.1"/>
    <property type="molecule type" value="Genomic_DNA"/>
</dbReference>
<evidence type="ECO:0000313" key="7">
    <source>
        <dbReference type="EMBL" id="MDQ0366443.1"/>
    </source>
</evidence>
<reference evidence="7 8" key="1">
    <citation type="submission" date="2023-07" db="EMBL/GenBank/DDBJ databases">
        <title>Sequencing the genomes of 1000 actinobacteria strains.</title>
        <authorList>
            <person name="Klenk H.-P."/>
        </authorList>
    </citation>
    <scope>NUCLEOTIDE SEQUENCE [LARGE SCALE GENOMIC DNA]</scope>
    <source>
        <strain evidence="7 8">DSM 44709</strain>
    </source>
</reference>
<dbReference type="Proteomes" id="UP001240236">
    <property type="component" value="Unassembled WGS sequence"/>
</dbReference>
<dbReference type="AlphaFoldDB" id="A0AAE3VYP8"/>
<feature type="transmembrane region" description="Helical" evidence="4">
    <location>
        <begin position="12"/>
        <end position="33"/>
    </location>
</feature>
<dbReference type="RefSeq" id="WP_307239773.1">
    <property type="nucleotide sequence ID" value="NZ_JAUSUZ010000001.1"/>
</dbReference>
<evidence type="ECO:0000256" key="2">
    <source>
        <dbReference type="ARBA" id="ARBA00022741"/>
    </source>
</evidence>
<sequence>MITVKRSFWDLALVGAGFPVLGTGLGLLVHRFWDWLNGLAWLPLHGLVRWVGGWPEPWALAGFTGGGLALGLALTASAFWGYTMIGVDGDELVVRRGDRTRRARRAAIGTVWADESGGLTSKELVVLGRDGIELWRVRGDLPPRGNIRDVLTAHGFPWRDGGDPHASSYRRWVEDLPEDDAPDGLPRGANALLAARQRALGRDDHDDADALRQELARLGISLRDEKKRQYWRR</sequence>
<proteinExistence type="predicted"/>
<accession>A0AAE3VYP8</accession>
<dbReference type="Pfam" id="PF23494">
    <property type="entry name" value="bPH_10"/>
    <property type="match status" value="1"/>
</dbReference>
<feature type="domain" description="Cysteinyl-tRNA ligase anticodon binding" evidence="5">
    <location>
        <begin position="183"/>
        <end position="232"/>
    </location>
</feature>
<dbReference type="Pfam" id="PF23493">
    <property type="entry name" value="CysS_C"/>
    <property type="match status" value="1"/>
</dbReference>
<dbReference type="GO" id="GO:0004812">
    <property type="term" value="F:aminoacyl-tRNA ligase activity"/>
    <property type="evidence" value="ECO:0007669"/>
    <property type="project" value="InterPro"/>
</dbReference>
<feature type="transmembrane region" description="Helical" evidence="4">
    <location>
        <begin position="58"/>
        <end position="82"/>
    </location>
</feature>
<keyword evidence="8" id="KW-1185">Reference proteome</keyword>
<protein>
    <submittedName>
        <fullName evidence="7">Uncharacterized protein</fullName>
    </submittedName>
</protein>
<keyword evidence="2" id="KW-0547">Nucleotide-binding</keyword>
<feature type="domain" description="YqeB PH" evidence="6">
    <location>
        <begin position="3"/>
        <end position="159"/>
    </location>
</feature>
<keyword evidence="3" id="KW-0067">ATP-binding</keyword>
<name>A0AAE3VYP8_9ACTN</name>
<evidence type="ECO:0000259" key="6">
    <source>
        <dbReference type="Pfam" id="PF23494"/>
    </source>
</evidence>